<name>A0ABD3BKG6_9LAMI</name>
<protein>
    <submittedName>
        <fullName evidence="1">Uncharacterized protein</fullName>
    </submittedName>
</protein>
<gene>
    <name evidence="1" type="ORF">CASFOL_038088</name>
</gene>
<dbReference type="Proteomes" id="UP001632038">
    <property type="component" value="Unassembled WGS sequence"/>
</dbReference>
<sequence length="110" mass="12205">MALDAKIEIVLSIPAPIHIRQKPPRRTLAVAAFKFENLSHDVVAEELIKRLKLSGCAVVSKGVLVVEGETSAINKFSKFVRQIVHTKPDSGVKVIWRGKIPNIQRLAMKI</sequence>
<reference evidence="2" key="1">
    <citation type="journal article" date="2024" name="IScience">
        <title>Strigolactones Initiate the Formation of Haustorium-like Structures in Castilleja.</title>
        <authorList>
            <person name="Buerger M."/>
            <person name="Peterson D."/>
            <person name="Chory J."/>
        </authorList>
    </citation>
    <scope>NUCLEOTIDE SEQUENCE [LARGE SCALE GENOMIC DNA]</scope>
</reference>
<evidence type="ECO:0000313" key="1">
    <source>
        <dbReference type="EMBL" id="KAL3617767.1"/>
    </source>
</evidence>
<dbReference type="EMBL" id="JAVIJP010000081">
    <property type="protein sequence ID" value="KAL3617767.1"/>
    <property type="molecule type" value="Genomic_DNA"/>
</dbReference>
<dbReference type="AlphaFoldDB" id="A0ABD3BKG6"/>
<comment type="caution">
    <text evidence="1">The sequence shown here is derived from an EMBL/GenBank/DDBJ whole genome shotgun (WGS) entry which is preliminary data.</text>
</comment>
<organism evidence="1 2">
    <name type="scientific">Castilleja foliolosa</name>
    <dbReference type="NCBI Taxonomy" id="1961234"/>
    <lineage>
        <taxon>Eukaryota</taxon>
        <taxon>Viridiplantae</taxon>
        <taxon>Streptophyta</taxon>
        <taxon>Embryophyta</taxon>
        <taxon>Tracheophyta</taxon>
        <taxon>Spermatophyta</taxon>
        <taxon>Magnoliopsida</taxon>
        <taxon>eudicotyledons</taxon>
        <taxon>Gunneridae</taxon>
        <taxon>Pentapetalae</taxon>
        <taxon>asterids</taxon>
        <taxon>lamiids</taxon>
        <taxon>Lamiales</taxon>
        <taxon>Orobanchaceae</taxon>
        <taxon>Pedicularideae</taxon>
        <taxon>Castillejinae</taxon>
        <taxon>Castilleja</taxon>
    </lineage>
</organism>
<keyword evidence="2" id="KW-1185">Reference proteome</keyword>
<proteinExistence type="predicted"/>
<evidence type="ECO:0000313" key="2">
    <source>
        <dbReference type="Proteomes" id="UP001632038"/>
    </source>
</evidence>
<accession>A0ABD3BKG6</accession>